<dbReference type="eggNOG" id="COG0237">
    <property type="taxonomic scope" value="Bacteria"/>
</dbReference>
<dbReference type="AlphaFoldDB" id="E1QEW9"/>
<comment type="function">
    <text evidence="5">Catalyzes the phosphorylation of the 3'-hydroxyl group of dephosphocoenzyme A to form coenzyme A.</text>
</comment>
<proteinExistence type="inferred from homology"/>
<comment type="pathway">
    <text evidence="5">Cofactor biosynthesis; coenzyme A biosynthesis; CoA from (R)-pantothenate: step 5/5.</text>
</comment>
<dbReference type="OrthoDB" id="9812943at2"/>
<dbReference type="Proteomes" id="UP000009047">
    <property type="component" value="Chromosome"/>
</dbReference>
<dbReference type="GO" id="GO:0005737">
    <property type="term" value="C:cytoplasm"/>
    <property type="evidence" value="ECO:0007669"/>
    <property type="project" value="UniProtKB-SubCell"/>
</dbReference>
<evidence type="ECO:0000256" key="6">
    <source>
        <dbReference type="NCBIfam" id="TIGR00152"/>
    </source>
</evidence>
<evidence type="ECO:0000313" key="8">
    <source>
        <dbReference type="Proteomes" id="UP000009047"/>
    </source>
</evidence>
<dbReference type="Gene3D" id="3.40.50.300">
    <property type="entry name" value="P-loop containing nucleotide triphosphate hydrolases"/>
    <property type="match status" value="1"/>
</dbReference>
<dbReference type="PROSITE" id="PS51219">
    <property type="entry name" value="DPCK"/>
    <property type="match status" value="1"/>
</dbReference>
<dbReference type="UniPathway" id="UPA00241">
    <property type="reaction ID" value="UER00356"/>
</dbReference>
<dbReference type="EMBL" id="CP002085">
    <property type="protein sequence ID" value="ADK84105.1"/>
    <property type="molecule type" value="Genomic_DNA"/>
</dbReference>
<dbReference type="GO" id="GO:0004140">
    <property type="term" value="F:dephospho-CoA kinase activity"/>
    <property type="evidence" value="ECO:0007669"/>
    <property type="project" value="UniProtKB-UniRule"/>
</dbReference>
<keyword evidence="5 7" id="KW-0808">Transferase</keyword>
<dbReference type="InterPro" id="IPR027417">
    <property type="entry name" value="P-loop_NTPase"/>
</dbReference>
<keyword evidence="5" id="KW-0963">Cytoplasm</keyword>
<accession>E1QEW9</accession>
<keyword evidence="4 5" id="KW-0173">Coenzyme A biosynthesis</keyword>
<dbReference type="CDD" id="cd02022">
    <property type="entry name" value="DPCK"/>
    <property type="match status" value="1"/>
</dbReference>
<dbReference type="Pfam" id="PF01121">
    <property type="entry name" value="CoaE"/>
    <property type="match status" value="1"/>
</dbReference>
<dbReference type="PANTHER" id="PTHR10695:SF46">
    <property type="entry name" value="BIFUNCTIONAL COENZYME A SYNTHASE-RELATED"/>
    <property type="match status" value="1"/>
</dbReference>
<keyword evidence="3 5" id="KW-0067">ATP-binding</keyword>
<protein>
    <recommendedName>
        <fullName evidence="5 6">Dephospho-CoA kinase</fullName>
        <ecNumber evidence="5 6">2.7.1.24</ecNumber>
    </recommendedName>
    <alternativeName>
        <fullName evidence="5">Dephosphocoenzyme A kinase</fullName>
    </alternativeName>
</protein>
<dbReference type="HOGENOM" id="CLU_057180_1_1_7"/>
<comment type="catalytic activity">
    <reaction evidence="5">
        <text>3'-dephospho-CoA + ATP = ADP + CoA + H(+)</text>
        <dbReference type="Rhea" id="RHEA:18245"/>
        <dbReference type="ChEBI" id="CHEBI:15378"/>
        <dbReference type="ChEBI" id="CHEBI:30616"/>
        <dbReference type="ChEBI" id="CHEBI:57287"/>
        <dbReference type="ChEBI" id="CHEBI:57328"/>
        <dbReference type="ChEBI" id="CHEBI:456216"/>
        <dbReference type="EC" id="2.7.1.24"/>
    </reaction>
</comment>
<feature type="binding site" evidence="5">
    <location>
        <begin position="11"/>
        <end position="16"/>
    </location>
    <ligand>
        <name>ATP</name>
        <dbReference type="ChEBI" id="CHEBI:30616"/>
    </ligand>
</feature>
<evidence type="ECO:0000256" key="3">
    <source>
        <dbReference type="ARBA" id="ARBA00022840"/>
    </source>
</evidence>
<comment type="similarity">
    <text evidence="1 5">Belongs to the CoaE family.</text>
</comment>
<evidence type="ECO:0000256" key="1">
    <source>
        <dbReference type="ARBA" id="ARBA00009018"/>
    </source>
</evidence>
<dbReference type="HAMAP" id="MF_00376">
    <property type="entry name" value="Dephospho_CoA_kinase"/>
    <property type="match status" value="1"/>
</dbReference>
<dbReference type="SUPFAM" id="SSF52540">
    <property type="entry name" value="P-loop containing nucleoside triphosphate hydrolases"/>
    <property type="match status" value="1"/>
</dbReference>
<name>E1QEW9_DESB2</name>
<dbReference type="EC" id="2.7.1.24" evidence="5 6"/>
<keyword evidence="5 7" id="KW-0418">Kinase</keyword>
<dbReference type="NCBIfam" id="TIGR00152">
    <property type="entry name" value="dephospho-CoA kinase"/>
    <property type="match status" value="1"/>
</dbReference>
<dbReference type="RefSeq" id="WP_013257560.1">
    <property type="nucleotide sequence ID" value="NC_014365.1"/>
</dbReference>
<gene>
    <name evidence="5" type="primary">coaE</name>
    <name evidence="7" type="ordered locus">Deba_0733</name>
</gene>
<keyword evidence="8" id="KW-1185">Reference proteome</keyword>
<dbReference type="PANTHER" id="PTHR10695">
    <property type="entry name" value="DEPHOSPHO-COA KINASE-RELATED"/>
    <property type="match status" value="1"/>
</dbReference>
<reference evidence="7 8" key="1">
    <citation type="journal article" date="2010" name="Stand. Genomic Sci.">
        <title>Complete genome sequence of Desulfarculus baarsii type strain (2st14).</title>
        <authorList>
            <person name="Sun H."/>
            <person name="Spring S."/>
            <person name="Lapidus A."/>
            <person name="Davenport K."/>
            <person name="Del Rio T.G."/>
            <person name="Tice H."/>
            <person name="Nolan M."/>
            <person name="Copeland A."/>
            <person name="Cheng J.F."/>
            <person name="Lucas S."/>
            <person name="Tapia R."/>
            <person name="Goodwin L."/>
            <person name="Pitluck S."/>
            <person name="Ivanova N."/>
            <person name="Pagani I."/>
            <person name="Mavromatis K."/>
            <person name="Ovchinnikova G."/>
            <person name="Pati A."/>
            <person name="Chen A."/>
            <person name="Palaniappan K."/>
            <person name="Hauser L."/>
            <person name="Chang Y.J."/>
            <person name="Jeffries C.D."/>
            <person name="Detter J.C."/>
            <person name="Han C."/>
            <person name="Rohde M."/>
            <person name="Brambilla E."/>
            <person name="Goker M."/>
            <person name="Woyke T."/>
            <person name="Bristow J."/>
            <person name="Eisen J.A."/>
            <person name="Markowitz V."/>
            <person name="Hugenholtz P."/>
            <person name="Kyrpides N.C."/>
            <person name="Klenk H.P."/>
            <person name="Land M."/>
        </authorList>
    </citation>
    <scope>NUCLEOTIDE SEQUENCE [LARGE SCALE GENOMIC DNA]</scope>
    <source>
        <strain evidence="8">ATCC 33931 / DSM 2075 / LMG 7858 / VKM B-1802 / 2st14</strain>
    </source>
</reference>
<dbReference type="GO" id="GO:0015937">
    <property type="term" value="P:coenzyme A biosynthetic process"/>
    <property type="evidence" value="ECO:0007669"/>
    <property type="project" value="UniProtKB-UniRule"/>
</dbReference>
<keyword evidence="2 5" id="KW-0547">Nucleotide-binding</keyword>
<evidence type="ECO:0000256" key="2">
    <source>
        <dbReference type="ARBA" id="ARBA00022741"/>
    </source>
</evidence>
<evidence type="ECO:0000313" key="7">
    <source>
        <dbReference type="EMBL" id="ADK84105.1"/>
    </source>
</evidence>
<dbReference type="InterPro" id="IPR001977">
    <property type="entry name" value="Depp_CoAkinase"/>
</dbReference>
<dbReference type="STRING" id="644282.Deba_0733"/>
<organism evidence="7 8">
    <name type="scientific">Desulfarculus baarsii (strain ATCC 33931 / DSM 2075 / LMG 7858 / VKM B-1802 / 2st14)</name>
    <dbReference type="NCBI Taxonomy" id="644282"/>
    <lineage>
        <taxon>Bacteria</taxon>
        <taxon>Pseudomonadati</taxon>
        <taxon>Thermodesulfobacteriota</taxon>
        <taxon>Desulfarculia</taxon>
        <taxon>Desulfarculales</taxon>
        <taxon>Desulfarculaceae</taxon>
        <taxon>Desulfarculus</taxon>
    </lineage>
</organism>
<sequence>MIAVGLTGGIASGKSTVAAMFVALGAHLVDTDVLARQAVAPGGPALARIAAEFGPEALDASGNLDRAAMRGLAFGDQAARQRLEAIVHPVVAELAGQAMERYAAQDPGGVVLVDVPLLFEVGWDKLFARTVLVYAPAEVQLRRLMARDHCDEAAARVALQAQMPIEQKRKLAHFVIDNSGDMDKTQSQVVSVWRELCALATAAPSRT</sequence>
<evidence type="ECO:0000256" key="5">
    <source>
        <dbReference type="HAMAP-Rule" id="MF_00376"/>
    </source>
</evidence>
<dbReference type="GO" id="GO:0005524">
    <property type="term" value="F:ATP binding"/>
    <property type="evidence" value="ECO:0007669"/>
    <property type="project" value="UniProtKB-UniRule"/>
</dbReference>
<evidence type="ECO:0000256" key="4">
    <source>
        <dbReference type="ARBA" id="ARBA00022993"/>
    </source>
</evidence>
<dbReference type="KEGG" id="dbr:Deba_0733"/>
<comment type="subcellular location">
    <subcellularLocation>
        <location evidence="5">Cytoplasm</location>
    </subcellularLocation>
</comment>